<dbReference type="GO" id="GO:0004222">
    <property type="term" value="F:metalloendopeptidase activity"/>
    <property type="evidence" value="ECO:0007669"/>
    <property type="project" value="TreeGrafter"/>
</dbReference>
<dbReference type="Proteomes" id="UP000268469">
    <property type="component" value="Unassembled WGS sequence"/>
</dbReference>
<feature type="domain" description="M23ase beta-sheet core" evidence="2">
    <location>
        <begin position="187"/>
        <end position="282"/>
    </location>
</feature>
<dbReference type="CDD" id="cd12797">
    <property type="entry name" value="M23_peptidase"/>
    <property type="match status" value="1"/>
</dbReference>
<comment type="caution">
    <text evidence="3">The sequence shown here is derived from an EMBL/GenBank/DDBJ whole genome shotgun (WGS) entry which is preliminary data.</text>
</comment>
<dbReference type="EMBL" id="QNBE01000001">
    <property type="protein sequence ID" value="RKX71823.1"/>
    <property type="molecule type" value="Genomic_DNA"/>
</dbReference>
<evidence type="ECO:0000313" key="3">
    <source>
        <dbReference type="EMBL" id="RKX71823.1"/>
    </source>
</evidence>
<accession>A0A660SM73</accession>
<dbReference type="SUPFAM" id="SSF51261">
    <property type="entry name" value="Duplicated hybrid motif"/>
    <property type="match status" value="1"/>
</dbReference>
<organism evidence="3 4">
    <name type="scientific">candidate division WOR-3 bacterium</name>
    <dbReference type="NCBI Taxonomy" id="2052148"/>
    <lineage>
        <taxon>Bacteria</taxon>
        <taxon>Bacteria division WOR-3</taxon>
    </lineage>
</organism>
<keyword evidence="1" id="KW-1133">Transmembrane helix</keyword>
<protein>
    <recommendedName>
        <fullName evidence="2">M23ase beta-sheet core domain-containing protein</fullName>
    </recommendedName>
</protein>
<dbReference type="FunFam" id="2.70.70.10:FF:000006">
    <property type="entry name" value="M23 family peptidase"/>
    <property type="match status" value="1"/>
</dbReference>
<gene>
    <name evidence="3" type="ORF">DRP53_00075</name>
</gene>
<keyword evidence="1" id="KW-0812">Transmembrane</keyword>
<feature type="transmembrane region" description="Helical" evidence="1">
    <location>
        <begin position="20"/>
        <end position="44"/>
    </location>
</feature>
<evidence type="ECO:0000259" key="2">
    <source>
        <dbReference type="Pfam" id="PF01551"/>
    </source>
</evidence>
<sequence>MMGRVSLFLVAGRRTVRLGVGSAVLAVVLIAIGLALVGTGYLLFNAAKKTVNLQQLESLRRENRQLHSRVVQLTSDMEEIRKILDEIYRIDQSIRLAYGIELIESDLRSPGIGGRSGNGPVEVRQLAYEIDRLLAAARFERESFERLDQHLQRKYHILSHTPSIIPVNGILTSGFGPRLDPFTGRMRFHEGQDIAAPPGTPIVAPADGVVTTVKRKRGYGLTIEIDHGYGIKTRYAHCMAAKVTPGMRIKRGDVIGLVGTSGRVTGPHLHYEVHVAGRKVNPLNYIIREEVIVD</sequence>
<dbReference type="InterPro" id="IPR011055">
    <property type="entry name" value="Dup_hybrid_motif"/>
</dbReference>
<evidence type="ECO:0000313" key="4">
    <source>
        <dbReference type="Proteomes" id="UP000268469"/>
    </source>
</evidence>
<dbReference type="InterPro" id="IPR016047">
    <property type="entry name" value="M23ase_b-sheet_dom"/>
</dbReference>
<dbReference type="PANTHER" id="PTHR21666:SF286">
    <property type="entry name" value="LIPOPROTEIN NLPD"/>
    <property type="match status" value="1"/>
</dbReference>
<dbReference type="PANTHER" id="PTHR21666">
    <property type="entry name" value="PEPTIDASE-RELATED"/>
    <property type="match status" value="1"/>
</dbReference>
<name>A0A660SM73_UNCW3</name>
<reference evidence="3 4" key="1">
    <citation type="submission" date="2018-06" db="EMBL/GenBank/DDBJ databases">
        <title>Extensive metabolic versatility and redundancy in microbially diverse, dynamic hydrothermal sediments.</title>
        <authorList>
            <person name="Dombrowski N."/>
            <person name="Teske A."/>
            <person name="Baker B.J."/>
        </authorList>
    </citation>
    <scope>NUCLEOTIDE SEQUENCE [LARGE SCALE GENOMIC DNA]</scope>
    <source>
        <strain evidence="3">B36_G15</strain>
    </source>
</reference>
<dbReference type="AlphaFoldDB" id="A0A660SM73"/>
<keyword evidence="1" id="KW-0472">Membrane</keyword>
<dbReference type="Pfam" id="PF01551">
    <property type="entry name" value="Peptidase_M23"/>
    <property type="match status" value="1"/>
</dbReference>
<evidence type="ECO:0000256" key="1">
    <source>
        <dbReference type="SAM" id="Phobius"/>
    </source>
</evidence>
<dbReference type="InterPro" id="IPR050570">
    <property type="entry name" value="Cell_wall_metabolism_enzyme"/>
</dbReference>
<dbReference type="Gene3D" id="2.70.70.10">
    <property type="entry name" value="Glucose Permease (Domain IIA)"/>
    <property type="match status" value="1"/>
</dbReference>
<proteinExistence type="predicted"/>